<evidence type="ECO:0000256" key="1">
    <source>
        <dbReference type="SAM" id="MobiDB-lite"/>
    </source>
</evidence>
<sequence length="87" mass="10002">MERDKMPKILVELVRIRDRNEITLPKKTREFLGVDVGDYLEFVQQSDGGVTVHKVIPQRVDNHANNNYQPKDCGEEKHKGGEDASRL</sequence>
<dbReference type="SUPFAM" id="SSF89447">
    <property type="entry name" value="AbrB/MazE/MraZ-like"/>
    <property type="match status" value="1"/>
</dbReference>
<evidence type="ECO:0000313" key="2">
    <source>
        <dbReference type="EMBL" id="GAG52515.1"/>
    </source>
</evidence>
<dbReference type="AlphaFoldDB" id="X0Y9L9"/>
<evidence type="ECO:0008006" key="3">
    <source>
        <dbReference type="Google" id="ProtNLM"/>
    </source>
</evidence>
<feature type="compositionally biased region" description="Basic and acidic residues" evidence="1">
    <location>
        <begin position="72"/>
        <end position="87"/>
    </location>
</feature>
<accession>X0Y9L9</accession>
<organism evidence="2">
    <name type="scientific">marine sediment metagenome</name>
    <dbReference type="NCBI Taxonomy" id="412755"/>
    <lineage>
        <taxon>unclassified sequences</taxon>
        <taxon>metagenomes</taxon>
        <taxon>ecological metagenomes</taxon>
    </lineage>
</organism>
<protein>
    <recommendedName>
        <fullName evidence="3">SpoVT-AbrB domain-containing protein</fullName>
    </recommendedName>
</protein>
<name>X0Y9L9_9ZZZZ</name>
<dbReference type="InterPro" id="IPR037914">
    <property type="entry name" value="SpoVT-AbrB_sf"/>
</dbReference>
<dbReference type="EMBL" id="BARS01054916">
    <property type="protein sequence ID" value="GAG52515.1"/>
    <property type="molecule type" value="Genomic_DNA"/>
</dbReference>
<reference evidence="2" key="1">
    <citation type="journal article" date="2014" name="Front. Microbiol.">
        <title>High frequency of phylogenetically diverse reductive dehalogenase-homologous genes in deep subseafloor sedimentary metagenomes.</title>
        <authorList>
            <person name="Kawai M."/>
            <person name="Futagami T."/>
            <person name="Toyoda A."/>
            <person name="Takaki Y."/>
            <person name="Nishi S."/>
            <person name="Hori S."/>
            <person name="Arai W."/>
            <person name="Tsubouchi T."/>
            <person name="Morono Y."/>
            <person name="Uchiyama I."/>
            <person name="Ito T."/>
            <person name="Fujiyama A."/>
            <person name="Inagaki F."/>
            <person name="Takami H."/>
        </authorList>
    </citation>
    <scope>NUCLEOTIDE SEQUENCE</scope>
    <source>
        <strain evidence="2">Expedition CK06-06</strain>
    </source>
</reference>
<proteinExistence type="predicted"/>
<gene>
    <name evidence="2" type="ORF">S01H1_81199</name>
</gene>
<comment type="caution">
    <text evidence="2">The sequence shown here is derived from an EMBL/GenBank/DDBJ whole genome shotgun (WGS) entry which is preliminary data.</text>
</comment>
<dbReference type="Gene3D" id="2.10.260.10">
    <property type="match status" value="1"/>
</dbReference>
<feature type="region of interest" description="Disordered" evidence="1">
    <location>
        <begin position="61"/>
        <end position="87"/>
    </location>
</feature>